<feature type="transmembrane region" description="Helical" evidence="11">
    <location>
        <begin position="180"/>
        <end position="200"/>
    </location>
</feature>
<dbReference type="CDD" id="cd06225">
    <property type="entry name" value="HAMP"/>
    <property type="match status" value="1"/>
</dbReference>
<dbReference type="Pfam" id="PF00672">
    <property type="entry name" value="HAMP"/>
    <property type="match status" value="1"/>
</dbReference>
<comment type="catalytic activity">
    <reaction evidence="1">
        <text>ATP + protein L-histidine = ADP + protein N-phospho-L-histidine.</text>
        <dbReference type="EC" id="2.7.13.3"/>
    </reaction>
</comment>
<evidence type="ECO:0000256" key="5">
    <source>
        <dbReference type="ARBA" id="ARBA00022553"/>
    </source>
</evidence>
<dbReference type="EMBL" id="BAAACR010000002">
    <property type="protein sequence ID" value="GAA0203845.1"/>
    <property type="molecule type" value="Genomic_DNA"/>
</dbReference>
<keyword evidence="8 14" id="KW-0418">Kinase</keyword>
<evidence type="ECO:0000256" key="8">
    <source>
        <dbReference type="ARBA" id="ARBA00022777"/>
    </source>
</evidence>
<keyword evidence="4" id="KW-1003">Cell membrane</keyword>
<dbReference type="PROSITE" id="PS50885">
    <property type="entry name" value="HAMP"/>
    <property type="match status" value="1"/>
</dbReference>
<keyword evidence="11" id="KW-0472">Membrane</keyword>
<dbReference type="InterPro" id="IPR036097">
    <property type="entry name" value="HisK_dim/P_sf"/>
</dbReference>
<evidence type="ECO:0000256" key="3">
    <source>
        <dbReference type="ARBA" id="ARBA00012438"/>
    </source>
</evidence>
<dbReference type="Gene3D" id="3.30.565.10">
    <property type="entry name" value="Histidine kinase-like ATPase, C-terminal domain"/>
    <property type="match status" value="1"/>
</dbReference>
<dbReference type="PROSITE" id="PS50109">
    <property type="entry name" value="HIS_KIN"/>
    <property type="match status" value="1"/>
</dbReference>
<evidence type="ECO:0000259" key="13">
    <source>
        <dbReference type="PROSITE" id="PS50885"/>
    </source>
</evidence>
<feature type="domain" description="Histidine kinase" evidence="12">
    <location>
        <begin position="272"/>
        <end position="491"/>
    </location>
</feature>
<feature type="domain" description="HAMP" evidence="13">
    <location>
        <begin position="205"/>
        <end position="257"/>
    </location>
</feature>
<evidence type="ECO:0000256" key="10">
    <source>
        <dbReference type="ARBA" id="ARBA00023012"/>
    </source>
</evidence>
<dbReference type="InterPro" id="IPR036890">
    <property type="entry name" value="HATPase_C_sf"/>
</dbReference>
<dbReference type="SMART" id="SM00304">
    <property type="entry name" value="HAMP"/>
    <property type="match status" value="1"/>
</dbReference>
<comment type="caution">
    <text evidence="14">The sequence shown here is derived from an EMBL/GenBank/DDBJ whole genome shotgun (WGS) entry which is preliminary data.</text>
</comment>
<evidence type="ECO:0000256" key="7">
    <source>
        <dbReference type="ARBA" id="ARBA00022741"/>
    </source>
</evidence>
<evidence type="ECO:0000313" key="15">
    <source>
        <dbReference type="Proteomes" id="UP001500399"/>
    </source>
</evidence>
<dbReference type="PANTHER" id="PTHR44936:SF10">
    <property type="entry name" value="SENSOR PROTEIN RSTB"/>
    <property type="match status" value="1"/>
</dbReference>
<dbReference type="CDD" id="cd00082">
    <property type="entry name" value="HisKA"/>
    <property type="match status" value="1"/>
</dbReference>
<dbReference type="Pfam" id="PF00512">
    <property type="entry name" value="HisKA"/>
    <property type="match status" value="1"/>
</dbReference>
<protein>
    <recommendedName>
        <fullName evidence="3">histidine kinase</fullName>
        <ecNumber evidence="3">2.7.13.3</ecNumber>
    </recommendedName>
</protein>
<dbReference type="Proteomes" id="UP001500399">
    <property type="component" value="Unassembled WGS sequence"/>
</dbReference>
<dbReference type="SMART" id="SM00387">
    <property type="entry name" value="HATPase_c"/>
    <property type="match status" value="1"/>
</dbReference>
<sequence>MHLRDLSLRTKLLAANTLMVVIPIAVLIAVGAALFGGLRHAGTLQYQVLAMLWPEQGSTLSVQFALSSLRTEVEKKKFKLHNIESDIHLLEGAGVRLCADQKDTHYLTEGADAEEIRRMVTLKCGARGSALTWDRDGFFFRYEGLRSGAVLMGAGAVPMMRGAEEPPLPHDVRERIVDTVLILLIGTASVGILLLGRFLARLLSAQILAPLAELRTAAAAIRHGDLEHALPPMGSDEVGETCRAFDEMRQELARARAREAAEEERRRTLFIGILHDIATPLTAIKGYASGILDGIASTPEKQRTYAERIHRSAATMARLTSRLREFLQLGSDQLPLAWETVRARDFLGAVIAEYTPDCNAQGIHLTLEDGDTNPAVCIDCDEFTRVLKNLWENSGKYRRNADVDVHLSLATVNGFLAIRCDDNGIGVRAEDLPKLFDSFYRTDAARTNVAGGSGLGLAIVRQIVTAFGGSVHAEPSPMNGLRVVLMLPIVNEGDAE</sequence>
<dbReference type="PRINTS" id="PR00344">
    <property type="entry name" value="BCTRLSENSOR"/>
</dbReference>
<dbReference type="Gene3D" id="1.10.287.130">
    <property type="match status" value="1"/>
</dbReference>
<dbReference type="PANTHER" id="PTHR44936">
    <property type="entry name" value="SENSOR PROTEIN CREC"/>
    <property type="match status" value="1"/>
</dbReference>
<dbReference type="InterPro" id="IPR003594">
    <property type="entry name" value="HATPase_dom"/>
</dbReference>
<dbReference type="Pfam" id="PF02518">
    <property type="entry name" value="HATPase_c"/>
    <property type="match status" value="1"/>
</dbReference>
<comment type="subcellular location">
    <subcellularLocation>
        <location evidence="2">Cell membrane</location>
        <topology evidence="2">Multi-pass membrane protein</topology>
    </subcellularLocation>
</comment>
<keyword evidence="5" id="KW-0597">Phosphoprotein</keyword>
<dbReference type="InterPro" id="IPR003661">
    <property type="entry name" value="HisK_dim/P_dom"/>
</dbReference>
<evidence type="ECO:0000256" key="2">
    <source>
        <dbReference type="ARBA" id="ARBA00004651"/>
    </source>
</evidence>
<accession>A0ABP3CH59</accession>
<keyword evidence="6" id="KW-0808">Transferase</keyword>
<dbReference type="InterPro" id="IPR005467">
    <property type="entry name" value="His_kinase_dom"/>
</dbReference>
<dbReference type="SUPFAM" id="SSF158472">
    <property type="entry name" value="HAMP domain-like"/>
    <property type="match status" value="1"/>
</dbReference>
<evidence type="ECO:0000256" key="1">
    <source>
        <dbReference type="ARBA" id="ARBA00000085"/>
    </source>
</evidence>
<keyword evidence="10" id="KW-0902">Two-component regulatory system</keyword>
<dbReference type="Gene3D" id="6.10.340.10">
    <property type="match status" value="1"/>
</dbReference>
<evidence type="ECO:0000256" key="11">
    <source>
        <dbReference type="SAM" id="Phobius"/>
    </source>
</evidence>
<evidence type="ECO:0000259" key="12">
    <source>
        <dbReference type="PROSITE" id="PS50109"/>
    </source>
</evidence>
<dbReference type="SUPFAM" id="SSF55874">
    <property type="entry name" value="ATPase domain of HSP90 chaperone/DNA topoisomerase II/histidine kinase"/>
    <property type="match status" value="1"/>
</dbReference>
<dbReference type="InterPro" id="IPR004358">
    <property type="entry name" value="Sig_transdc_His_kin-like_C"/>
</dbReference>
<evidence type="ECO:0000313" key="14">
    <source>
        <dbReference type="EMBL" id="GAA0203845.1"/>
    </source>
</evidence>
<dbReference type="RefSeq" id="WP_304988385.1">
    <property type="nucleotide sequence ID" value="NZ_BAAACR010000002.1"/>
</dbReference>
<reference evidence="15" key="1">
    <citation type="journal article" date="2019" name="Int. J. Syst. Evol. Microbiol.">
        <title>The Global Catalogue of Microorganisms (GCM) 10K type strain sequencing project: providing services to taxonomists for standard genome sequencing and annotation.</title>
        <authorList>
            <consortium name="The Broad Institute Genomics Platform"/>
            <consortium name="The Broad Institute Genome Sequencing Center for Infectious Disease"/>
            <person name="Wu L."/>
            <person name="Ma J."/>
        </authorList>
    </citation>
    <scope>NUCLEOTIDE SEQUENCE [LARGE SCALE GENOMIC DNA]</scope>
    <source>
        <strain evidence="15">JCM 8542</strain>
    </source>
</reference>
<dbReference type="EC" id="2.7.13.3" evidence="3"/>
<dbReference type="SUPFAM" id="SSF47384">
    <property type="entry name" value="Homodimeric domain of signal transducing histidine kinase"/>
    <property type="match status" value="1"/>
</dbReference>
<evidence type="ECO:0000256" key="4">
    <source>
        <dbReference type="ARBA" id="ARBA00022475"/>
    </source>
</evidence>
<dbReference type="GO" id="GO:0016301">
    <property type="term" value="F:kinase activity"/>
    <property type="evidence" value="ECO:0007669"/>
    <property type="project" value="UniProtKB-KW"/>
</dbReference>
<gene>
    <name evidence="14" type="ORF">GCM10008919_03900</name>
</gene>
<name>A0ABP3CH59_9FIRM</name>
<feature type="transmembrane region" description="Helical" evidence="11">
    <location>
        <begin position="12"/>
        <end position="35"/>
    </location>
</feature>
<evidence type="ECO:0000256" key="9">
    <source>
        <dbReference type="ARBA" id="ARBA00022840"/>
    </source>
</evidence>
<proteinExistence type="predicted"/>
<evidence type="ECO:0000256" key="6">
    <source>
        <dbReference type="ARBA" id="ARBA00022679"/>
    </source>
</evidence>
<organism evidence="14 15">
    <name type="scientific">Selenomonas dianae</name>
    <dbReference type="NCBI Taxonomy" id="135079"/>
    <lineage>
        <taxon>Bacteria</taxon>
        <taxon>Bacillati</taxon>
        <taxon>Bacillota</taxon>
        <taxon>Negativicutes</taxon>
        <taxon>Selenomonadales</taxon>
        <taxon>Selenomonadaceae</taxon>
        <taxon>Selenomonas</taxon>
    </lineage>
</organism>
<keyword evidence="11" id="KW-0812">Transmembrane</keyword>
<keyword evidence="9" id="KW-0067">ATP-binding</keyword>
<dbReference type="InterPro" id="IPR050980">
    <property type="entry name" value="2C_sensor_his_kinase"/>
</dbReference>
<dbReference type="InterPro" id="IPR003660">
    <property type="entry name" value="HAMP_dom"/>
</dbReference>
<dbReference type="SMART" id="SM00388">
    <property type="entry name" value="HisKA"/>
    <property type="match status" value="1"/>
</dbReference>
<keyword evidence="11" id="KW-1133">Transmembrane helix</keyword>
<keyword evidence="15" id="KW-1185">Reference proteome</keyword>
<keyword evidence="7" id="KW-0547">Nucleotide-binding</keyword>